<dbReference type="PANTHER" id="PTHR31609">
    <property type="entry name" value="YDJC DEACETYLASE FAMILY MEMBER"/>
    <property type="match status" value="1"/>
</dbReference>
<keyword evidence="5" id="KW-0119">Carbohydrate metabolism</keyword>
<dbReference type="InterPro" id="IPR011330">
    <property type="entry name" value="Glyco_hydro/deAcase_b/a-brl"/>
</dbReference>
<dbReference type="CDD" id="cd10805">
    <property type="entry name" value="YdjC_like_1"/>
    <property type="match status" value="1"/>
</dbReference>
<name>A0A3E2V4T1_9FIRM</name>
<dbReference type="GO" id="GO:0019213">
    <property type="term" value="F:deacetylase activity"/>
    <property type="evidence" value="ECO:0007669"/>
    <property type="project" value="TreeGrafter"/>
</dbReference>
<proteinExistence type="predicted"/>
<keyword evidence="4" id="KW-0460">Magnesium</keyword>
<dbReference type="GO" id="GO:0016787">
    <property type="term" value="F:hydrolase activity"/>
    <property type="evidence" value="ECO:0007669"/>
    <property type="project" value="UniProtKB-KW"/>
</dbReference>
<accession>A0A3E2V4T1</accession>
<dbReference type="SUPFAM" id="SSF88713">
    <property type="entry name" value="Glycoside hydrolase/deacetylase"/>
    <property type="match status" value="1"/>
</dbReference>
<evidence type="ECO:0000313" key="6">
    <source>
        <dbReference type="EMBL" id="RGC05498.1"/>
    </source>
</evidence>
<dbReference type="GO" id="GO:0046872">
    <property type="term" value="F:metal ion binding"/>
    <property type="evidence" value="ECO:0007669"/>
    <property type="project" value="UniProtKB-KW"/>
</dbReference>
<gene>
    <name evidence="6" type="ORF">DW905_07665</name>
</gene>
<dbReference type="Pfam" id="PF04794">
    <property type="entry name" value="YdjC"/>
    <property type="match status" value="1"/>
</dbReference>
<evidence type="ECO:0000313" key="7">
    <source>
        <dbReference type="Proteomes" id="UP000261079"/>
    </source>
</evidence>
<dbReference type="PANTHER" id="PTHR31609:SF1">
    <property type="entry name" value="CARBOHYDRATE DEACETYLASE"/>
    <property type="match status" value="1"/>
</dbReference>
<comment type="cofactor">
    <cofactor evidence="1">
        <name>Mg(2+)</name>
        <dbReference type="ChEBI" id="CHEBI:18420"/>
    </cofactor>
</comment>
<dbReference type="AlphaFoldDB" id="A0A3E2V4T1"/>
<evidence type="ECO:0000256" key="1">
    <source>
        <dbReference type="ARBA" id="ARBA00001946"/>
    </source>
</evidence>
<reference evidence="6 7" key="1">
    <citation type="submission" date="2018-08" db="EMBL/GenBank/DDBJ databases">
        <title>A genome reference for cultivated species of the human gut microbiota.</title>
        <authorList>
            <person name="Zou Y."/>
            <person name="Xue W."/>
            <person name="Luo G."/>
        </authorList>
    </citation>
    <scope>NUCLEOTIDE SEQUENCE [LARGE SCALE GENOMIC DNA]</scope>
    <source>
        <strain evidence="6 7">AM42-11AC</strain>
    </source>
</reference>
<protein>
    <submittedName>
        <fullName evidence="6">ChbG/HpnK family deacetylase</fullName>
    </submittedName>
</protein>
<dbReference type="InterPro" id="IPR006879">
    <property type="entry name" value="YdjC-like"/>
</dbReference>
<evidence type="ECO:0000256" key="2">
    <source>
        <dbReference type="ARBA" id="ARBA00022723"/>
    </source>
</evidence>
<evidence type="ECO:0000256" key="5">
    <source>
        <dbReference type="ARBA" id="ARBA00023277"/>
    </source>
</evidence>
<keyword evidence="3" id="KW-0378">Hydrolase</keyword>
<dbReference type="Proteomes" id="UP000261079">
    <property type="component" value="Unassembled WGS sequence"/>
</dbReference>
<comment type="caution">
    <text evidence="6">The sequence shown here is derived from an EMBL/GenBank/DDBJ whole genome shotgun (WGS) entry which is preliminary data.</text>
</comment>
<dbReference type="GO" id="GO:0005975">
    <property type="term" value="P:carbohydrate metabolic process"/>
    <property type="evidence" value="ECO:0007669"/>
    <property type="project" value="InterPro"/>
</dbReference>
<evidence type="ECO:0000256" key="3">
    <source>
        <dbReference type="ARBA" id="ARBA00022801"/>
    </source>
</evidence>
<dbReference type="EMBL" id="QVEZ01000004">
    <property type="protein sequence ID" value="RGC05498.1"/>
    <property type="molecule type" value="Genomic_DNA"/>
</dbReference>
<dbReference type="RefSeq" id="WP_117476431.1">
    <property type="nucleotide sequence ID" value="NZ_QVEZ01000004.1"/>
</dbReference>
<dbReference type="Gene3D" id="3.20.20.370">
    <property type="entry name" value="Glycoside hydrolase/deacetylase"/>
    <property type="match status" value="1"/>
</dbReference>
<sequence length="268" mass="30783">MSKKLIVVADDFGFSEAYNYGVIKAYKEGVVCTLSLMSNMAAAPHAVKLWQSECPEVPLVQHTNFVQYRPVSAPEKVPTLVNEEGMFYRSYLWKSENPNDAKCKGEVYPSYEDLYTETMAQLDRHKELVGHYPRHFEGHSAMTRPMGQAFRDIGKKLGIHNMGDTLAEELPMKPACELFSLGNSNAMEILNRGSRLEDWLEDRFGILSSPYEYNILHFHPGYLDQYLLDNTSLTLPRCRDLATLCDPQVRRWLDEHEVELTNFDALYE</sequence>
<evidence type="ECO:0000256" key="4">
    <source>
        <dbReference type="ARBA" id="ARBA00022842"/>
    </source>
</evidence>
<organism evidence="6 7">
    <name type="scientific">Faecalibacterium prausnitzii</name>
    <dbReference type="NCBI Taxonomy" id="853"/>
    <lineage>
        <taxon>Bacteria</taxon>
        <taxon>Bacillati</taxon>
        <taxon>Bacillota</taxon>
        <taxon>Clostridia</taxon>
        <taxon>Eubacteriales</taxon>
        <taxon>Oscillospiraceae</taxon>
        <taxon>Faecalibacterium</taxon>
    </lineage>
</organism>
<keyword evidence="2" id="KW-0479">Metal-binding</keyword>